<keyword evidence="10" id="KW-1185">Reference proteome</keyword>
<dbReference type="PIRSF" id="PIRSF002854">
    <property type="entry name" value="MetQ"/>
    <property type="match status" value="1"/>
</dbReference>
<dbReference type="EMBL" id="CP009056">
    <property type="protein sequence ID" value="AJA43978.1"/>
    <property type="molecule type" value="Genomic_DNA"/>
</dbReference>
<dbReference type="Proteomes" id="UP000030901">
    <property type="component" value="Chromosome"/>
</dbReference>
<dbReference type="SUPFAM" id="SSF53850">
    <property type="entry name" value="Periplasmic binding protein-like II"/>
    <property type="match status" value="1"/>
</dbReference>
<dbReference type="GO" id="GO:0016020">
    <property type="term" value="C:membrane"/>
    <property type="evidence" value="ECO:0007669"/>
    <property type="project" value="UniProtKB-SubCell"/>
</dbReference>
<evidence type="ECO:0000313" key="9">
    <source>
        <dbReference type="EMBL" id="AJA43978.1"/>
    </source>
</evidence>
<keyword evidence="3" id="KW-0472">Membrane</keyword>
<protein>
    <recommendedName>
        <fullName evidence="6">Lipoprotein</fullName>
    </recommendedName>
</protein>
<dbReference type="PANTHER" id="PTHR30429:SF1">
    <property type="entry name" value="D-METHIONINE-BINDING LIPOPROTEIN METQ-RELATED"/>
    <property type="match status" value="1"/>
</dbReference>
<dbReference type="RefSeq" id="WP_039103263.1">
    <property type="nucleotide sequence ID" value="NZ_CAMKYH010000082.1"/>
</dbReference>
<dbReference type="Gene3D" id="3.40.190.10">
    <property type="entry name" value="Periplasmic binding protein-like II"/>
    <property type="match status" value="2"/>
</dbReference>
<dbReference type="KEGG" id="fpp:FPB0191_00114"/>
<evidence type="ECO:0000256" key="2">
    <source>
        <dbReference type="ARBA" id="ARBA00022729"/>
    </source>
</evidence>
<feature type="lipid moiety-binding region" description="S-diacylglycerol cysteine" evidence="7">
    <location>
        <position position="21"/>
    </location>
</feature>
<reference evidence="9 10" key="1">
    <citation type="journal article" date="2014" name="Appl. Environ. Microbiol.">
        <title>Gut symbionts from distinct hosts exhibit genotoxic activity via divergent colibactin biosynthetic pathways.</title>
        <authorList>
            <person name="Engel P."/>
            <person name="Vizcaino M.I."/>
            <person name="Crawford J.M."/>
        </authorList>
    </citation>
    <scope>NUCLEOTIDE SEQUENCE [LARGE SCALE GENOMIC DNA]</scope>
    <source>
        <strain evidence="9 10">PEB0191</strain>
    </source>
</reference>
<dbReference type="NCBIfam" id="TIGR00363">
    <property type="entry name" value="MetQ/NlpA family lipoprotein"/>
    <property type="match status" value="1"/>
</dbReference>
<evidence type="ECO:0000256" key="4">
    <source>
        <dbReference type="ARBA" id="ARBA00023139"/>
    </source>
</evidence>
<dbReference type="HOGENOM" id="CLU_067080_3_0_6"/>
<comment type="subcellular location">
    <subcellularLocation>
        <location evidence="1">Membrane</location>
        <topology evidence="1">Lipid-anchor</topology>
    </subcellularLocation>
</comment>
<comment type="similarity">
    <text evidence="6">Belongs to the nlpA lipoprotein family.</text>
</comment>
<name>A0A0A7RXL9_FRIPE</name>
<dbReference type="CDD" id="cd13598">
    <property type="entry name" value="PBP2_lipoprotein_IlpA_like"/>
    <property type="match status" value="1"/>
</dbReference>
<feature type="chain" id="PRO_5002033148" description="Lipoprotein" evidence="8">
    <location>
        <begin position="21"/>
        <end position="293"/>
    </location>
</feature>
<dbReference type="OrthoDB" id="9812878at2"/>
<evidence type="ECO:0000256" key="6">
    <source>
        <dbReference type="PIRNR" id="PIRNR002854"/>
    </source>
</evidence>
<keyword evidence="4" id="KW-0564">Palmitate</keyword>
<gene>
    <name evidence="9" type="ORF">FPB0191_00114</name>
</gene>
<evidence type="ECO:0000256" key="7">
    <source>
        <dbReference type="PIRSR" id="PIRSR002854-1"/>
    </source>
</evidence>
<dbReference type="InterPro" id="IPR004872">
    <property type="entry name" value="Lipoprotein_NlpA"/>
</dbReference>
<dbReference type="AlphaFoldDB" id="A0A0A7RXL9"/>
<evidence type="ECO:0000256" key="8">
    <source>
        <dbReference type="SAM" id="SignalP"/>
    </source>
</evidence>
<keyword evidence="5 6" id="KW-0449">Lipoprotein</keyword>
<dbReference type="Pfam" id="PF03180">
    <property type="entry name" value="Lipoprotein_9"/>
    <property type="match status" value="1"/>
</dbReference>
<evidence type="ECO:0000256" key="5">
    <source>
        <dbReference type="ARBA" id="ARBA00023288"/>
    </source>
</evidence>
<keyword evidence="2 8" id="KW-0732">Signal</keyword>
<dbReference type="STRING" id="1267021.FPB0191_00114"/>
<evidence type="ECO:0000313" key="10">
    <source>
        <dbReference type="Proteomes" id="UP000030901"/>
    </source>
</evidence>
<sequence>MILKKLAIFATFASSIFLTACDNNKAPQEATKPEVLKVGVVSGPDQEVAEAAKEQAKKLYNLDVELVIFNDYVIPNQALDSGQIDINDFQHKPFLDQQIEERGYKLVSVGKTFVHPIAAYTHKLKPITDSTSNEEGKIVTSPRGESYLIKPNSTVAIPNDPTNLGRALLLLQKQGLITVNPEKGLFPTVIDITDNPYHLNILEIEAPMLPRSLDDAQVDFAIINNAFAGQINLTANKDGIFVEDKDSPYVNIIVAREDNKNDPNIQKYIDARHSDAAVQKANEVFKGSAVKGW</sequence>
<dbReference type="PANTHER" id="PTHR30429">
    <property type="entry name" value="D-METHIONINE-BINDING LIPOPROTEIN METQ"/>
    <property type="match status" value="1"/>
</dbReference>
<dbReference type="PROSITE" id="PS51257">
    <property type="entry name" value="PROKAR_LIPOPROTEIN"/>
    <property type="match status" value="1"/>
</dbReference>
<evidence type="ECO:0000256" key="1">
    <source>
        <dbReference type="ARBA" id="ARBA00004635"/>
    </source>
</evidence>
<feature type="signal peptide" evidence="8">
    <location>
        <begin position="1"/>
        <end position="20"/>
    </location>
</feature>
<proteinExistence type="inferred from homology"/>
<organism evidence="9 10">
    <name type="scientific">Frischella perrara</name>
    <dbReference type="NCBI Taxonomy" id="1267021"/>
    <lineage>
        <taxon>Bacteria</taxon>
        <taxon>Pseudomonadati</taxon>
        <taxon>Pseudomonadota</taxon>
        <taxon>Gammaproteobacteria</taxon>
        <taxon>Orbales</taxon>
        <taxon>Orbaceae</taxon>
        <taxon>Frischella</taxon>
    </lineage>
</organism>
<evidence type="ECO:0000256" key="3">
    <source>
        <dbReference type="ARBA" id="ARBA00023136"/>
    </source>
</evidence>
<accession>A0A0A7RXL9</accession>